<keyword evidence="2" id="KW-1185">Reference proteome</keyword>
<protein>
    <submittedName>
        <fullName evidence="1">Uncharacterized protein</fullName>
    </submittedName>
</protein>
<organism evidence="1 2">
    <name type="scientific">Canis lupus dingo</name>
    <name type="common">dingo</name>
    <dbReference type="NCBI Taxonomy" id="286419"/>
    <lineage>
        <taxon>Eukaryota</taxon>
        <taxon>Metazoa</taxon>
        <taxon>Chordata</taxon>
        <taxon>Craniata</taxon>
        <taxon>Vertebrata</taxon>
        <taxon>Euteleostomi</taxon>
        <taxon>Mammalia</taxon>
        <taxon>Eutheria</taxon>
        <taxon>Laurasiatheria</taxon>
        <taxon>Carnivora</taxon>
        <taxon>Caniformia</taxon>
        <taxon>Canidae</taxon>
        <taxon>Canis</taxon>
    </lineage>
</organism>
<accession>A0A8C0R2N0</accession>
<dbReference type="Ensembl" id="ENSCAFT00020024572.1">
    <property type="protein sequence ID" value="ENSCAFP00020021228.1"/>
    <property type="gene ID" value="ENSCAFG00020016772.1"/>
</dbReference>
<reference evidence="1" key="2">
    <citation type="submission" date="2025-09" db="UniProtKB">
        <authorList>
            <consortium name="Ensembl"/>
        </authorList>
    </citation>
    <scope>IDENTIFICATION</scope>
</reference>
<dbReference type="AlphaFoldDB" id="A0A8C0R2N0"/>
<sequence length="58" mass="7026">MRRTQSMDRHKVKVKHFDSLLVKMNFSHVKTRSTFFFFWFPSAVSNRTFIIHCAISYI</sequence>
<name>A0A8C0R2N0_CANLU</name>
<reference evidence="1" key="1">
    <citation type="submission" date="2025-08" db="UniProtKB">
        <authorList>
            <consortium name="Ensembl"/>
        </authorList>
    </citation>
    <scope>IDENTIFICATION</scope>
</reference>
<evidence type="ECO:0000313" key="2">
    <source>
        <dbReference type="Proteomes" id="UP000694391"/>
    </source>
</evidence>
<dbReference type="Proteomes" id="UP000694391">
    <property type="component" value="Unplaced"/>
</dbReference>
<evidence type="ECO:0000313" key="1">
    <source>
        <dbReference type="Ensembl" id="ENSCAFP00020021228.1"/>
    </source>
</evidence>
<proteinExistence type="predicted"/>